<evidence type="ECO:0000313" key="3">
    <source>
        <dbReference type="EMBL" id="GAA0164227.1"/>
    </source>
</evidence>
<keyword evidence="4" id="KW-1185">Reference proteome</keyword>
<feature type="coiled-coil region" evidence="1">
    <location>
        <begin position="66"/>
        <end position="93"/>
    </location>
</feature>
<dbReference type="EMBL" id="BAABME010004984">
    <property type="protein sequence ID" value="GAA0164227.1"/>
    <property type="molecule type" value="Genomic_DNA"/>
</dbReference>
<evidence type="ECO:0000256" key="1">
    <source>
        <dbReference type="SAM" id="Coils"/>
    </source>
</evidence>
<evidence type="ECO:0000313" key="4">
    <source>
        <dbReference type="Proteomes" id="UP001454036"/>
    </source>
</evidence>
<dbReference type="AlphaFoldDB" id="A0AAV3QJH1"/>
<proteinExistence type="predicted"/>
<organism evidence="3 4">
    <name type="scientific">Lithospermum erythrorhizon</name>
    <name type="common">Purple gromwell</name>
    <name type="synonym">Lithospermum officinale var. erythrorhizon</name>
    <dbReference type="NCBI Taxonomy" id="34254"/>
    <lineage>
        <taxon>Eukaryota</taxon>
        <taxon>Viridiplantae</taxon>
        <taxon>Streptophyta</taxon>
        <taxon>Embryophyta</taxon>
        <taxon>Tracheophyta</taxon>
        <taxon>Spermatophyta</taxon>
        <taxon>Magnoliopsida</taxon>
        <taxon>eudicotyledons</taxon>
        <taxon>Gunneridae</taxon>
        <taxon>Pentapetalae</taxon>
        <taxon>asterids</taxon>
        <taxon>lamiids</taxon>
        <taxon>Boraginales</taxon>
        <taxon>Boraginaceae</taxon>
        <taxon>Boraginoideae</taxon>
        <taxon>Lithospermeae</taxon>
        <taxon>Lithospermum</taxon>
    </lineage>
</organism>
<sequence length="100" mass="11302">MDVEVEIRRRVNEELARAQVRTNQSSRYTHFSREGAEYEGSEAHNAQNNPPERHTTTPAVPIAVLATQSDEATQKLQKELEDMKEMIKALMSTTASKKGM</sequence>
<name>A0AAV3QJH1_LITER</name>
<comment type="caution">
    <text evidence="3">The sequence shown here is derived from an EMBL/GenBank/DDBJ whole genome shotgun (WGS) entry which is preliminary data.</text>
</comment>
<protein>
    <recommendedName>
        <fullName evidence="5">Ty3-gypsy retrotransposon protein</fullName>
    </recommendedName>
</protein>
<keyword evidence="1" id="KW-0175">Coiled coil</keyword>
<accession>A0AAV3QJH1</accession>
<reference evidence="3 4" key="1">
    <citation type="submission" date="2024-01" db="EMBL/GenBank/DDBJ databases">
        <title>The complete chloroplast genome sequence of Lithospermum erythrorhizon: insights into the phylogenetic relationship among Boraginaceae species and the maternal lineages of purple gromwells.</title>
        <authorList>
            <person name="Okada T."/>
            <person name="Watanabe K."/>
        </authorList>
    </citation>
    <scope>NUCLEOTIDE SEQUENCE [LARGE SCALE GENOMIC DNA]</scope>
</reference>
<dbReference type="Proteomes" id="UP001454036">
    <property type="component" value="Unassembled WGS sequence"/>
</dbReference>
<evidence type="ECO:0000256" key="2">
    <source>
        <dbReference type="SAM" id="MobiDB-lite"/>
    </source>
</evidence>
<evidence type="ECO:0008006" key="5">
    <source>
        <dbReference type="Google" id="ProtNLM"/>
    </source>
</evidence>
<feature type="region of interest" description="Disordered" evidence="2">
    <location>
        <begin position="21"/>
        <end position="56"/>
    </location>
</feature>
<gene>
    <name evidence="3" type="ORF">LIER_19915</name>
</gene>